<dbReference type="GO" id="GO:0004066">
    <property type="term" value="F:asparagine synthase (glutamine-hydrolyzing) activity"/>
    <property type="evidence" value="ECO:0007669"/>
    <property type="project" value="UniProtKB-EC"/>
</dbReference>
<dbReference type="PROSITE" id="PS51278">
    <property type="entry name" value="GATASE_TYPE_2"/>
    <property type="match status" value="1"/>
</dbReference>
<dbReference type="InterPro" id="IPR029055">
    <property type="entry name" value="Ntn_hydrolases_N"/>
</dbReference>
<evidence type="ECO:0000256" key="3">
    <source>
        <dbReference type="ARBA" id="ARBA00012737"/>
    </source>
</evidence>
<evidence type="ECO:0000256" key="4">
    <source>
        <dbReference type="ARBA" id="ARBA00048741"/>
    </source>
</evidence>
<comment type="catalytic activity">
    <reaction evidence="4">
        <text>L-aspartate + L-glutamine + ATP + H2O = L-asparagine + L-glutamate + AMP + diphosphate + H(+)</text>
        <dbReference type="Rhea" id="RHEA:12228"/>
        <dbReference type="ChEBI" id="CHEBI:15377"/>
        <dbReference type="ChEBI" id="CHEBI:15378"/>
        <dbReference type="ChEBI" id="CHEBI:29985"/>
        <dbReference type="ChEBI" id="CHEBI:29991"/>
        <dbReference type="ChEBI" id="CHEBI:30616"/>
        <dbReference type="ChEBI" id="CHEBI:33019"/>
        <dbReference type="ChEBI" id="CHEBI:58048"/>
        <dbReference type="ChEBI" id="CHEBI:58359"/>
        <dbReference type="ChEBI" id="CHEBI:456215"/>
        <dbReference type="EC" id="6.3.5.4"/>
    </reaction>
</comment>
<organism evidence="6 7">
    <name type="scientific">Pseudomonas aeruginosa</name>
    <dbReference type="NCBI Taxonomy" id="287"/>
    <lineage>
        <taxon>Bacteria</taxon>
        <taxon>Pseudomonadati</taxon>
        <taxon>Pseudomonadota</taxon>
        <taxon>Gammaproteobacteria</taxon>
        <taxon>Pseudomonadales</taxon>
        <taxon>Pseudomonadaceae</taxon>
        <taxon>Pseudomonas</taxon>
    </lineage>
</organism>
<comment type="pathway">
    <text evidence="1">Amino-acid biosynthesis; L-asparagine biosynthesis; L-asparagine from L-aspartate (L-Gln route): step 1/1.</text>
</comment>
<dbReference type="EC" id="6.3.5.4" evidence="3"/>
<evidence type="ECO:0000259" key="5">
    <source>
        <dbReference type="PROSITE" id="PS51278"/>
    </source>
</evidence>
<feature type="non-terminal residue" evidence="6">
    <location>
        <position position="252"/>
    </location>
</feature>
<dbReference type="Pfam" id="PF13537">
    <property type="entry name" value="GATase_7"/>
    <property type="match status" value="1"/>
</dbReference>
<dbReference type="InterPro" id="IPR033738">
    <property type="entry name" value="AsnB_N"/>
</dbReference>
<evidence type="ECO:0000313" key="6">
    <source>
        <dbReference type="EMBL" id="RCI71885.1"/>
    </source>
</evidence>
<reference evidence="6 7" key="1">
    <citation type="submission" date="2018-07" db="EMBL/GenBank/DDBJ databases">
        <title>Mechanisms of high-level aminoglycoside resistance among Gram-negative pathogens in Brazil.</title>
        <authorList>
            <person name="Ballaben A.S."/>
            <person name="Darini A.L.C."/>
            <person name="Doi Y."/>
        </authorList>
    </citation>
    <scope>NUCLEOTIDE SEQUENCE [LARGE SCALE GENOMIC DNA]</scope>
    <source>
        <strain evidence="6 7">B2-305</strain>
    </source>
</reference>
<dbReference type="InterPro" id="IPR051786">
    <property type="entry name" value="ASN_synthetase/amidase"/>
</dbReference>
<comment type="caution">
    <text evidence="6">The sequence shown here is derived from an EMBL/GenBank/DDBJ whole genome shotgun (WGS) entry which is preliminary data.</text>
</comment>
<dbReference type="PANTHER" id="PTHR43284">
    <property type="entry name" value="ASPARAGINE SYNTHETASE (GLUTAMINE-HYDROLYZING)"/>
    <property type="match status" value="1"/>
</dbReference>
<protein>
    <recommendedName>
        <fullName evidence="3">asparagine synthase (glutamine-hydrolyzing)</fullName>
        <ecNumber evidence="3">6.3.5.4</ecNumber>
    </recommendedName>
</protein>
<proteinExistence type="inferred from homology"/>
<comment type="similarity">
    <text evidence="2">Belongs to the asparagine synthetase family.</text>
</comment>
<dbReference type="AlphaFoldDB" id="A0A367M310"/>
<dbReference type="PANTHER" id="PTHR43284:SF1">
    <property type="entry name" value="ASPARAGINE SYNTHETASE"/>
    <property type="match status" value="1"/>
</dbReference>
<feature type="domain" description="Glutamine amidotransferase type-2" evidence="5">
    <location>
        <begin position="2"/>
        <end position="215"/>
    </location>
</feature>
<dbReference type="Proteomes" id="UP000253594">
    <property type="component" value="Unassembled WGS sequence"/>
</dbReference>
<evidence type="ECO:0000256" key="2">
    <source>
        <dbReference type="ARBA" id="ARBA00005752"/>
    </source>
</evidence>
<accession>A0A367M310</accession>
<dbReference type="GO" id="GO:0005829">
    <property type="term" value="C:cytosol"/>
    <property type="evidence" value="ECO:0007669"/>
    <property type="project" value="TreeGrafter"/>
</dbReference>
<dbReference type="CDD" id="cd00712">
    <property type="entry name" value="AsnB"/>
    <property type="match status" value="1"/>
</dbReference>
<dbReference type="Gene3D" id="3.60.20.10">
    <property type="entry name" value="Glutamine Phosphoribosylpyrophosphate, subunit 1, domain 1"/>
    <property type="match status" value="1"/>
</dbReference>
<gene>
    <name evidence="6" type="ORF">DT376_26685</name>
</gene>
<evidence type="ECO:0000313" key="7">
    <source>
        <dbReference type="Proteomes" id="UP000253594"/>
    </source>
</evidence>
<sequence length="252" mass="28305">MCGITGWTDWSRDLGEQRSILERMTRTLAPRGPDAEGLWLSRHALLGHRRLAIIDLENGAQPMLAEAGGRVALTYSGEVYNFRELRAELETLGQVFRTRSDTEVVLRAYLQWGEASFARLRGIYGFALWDEREQSLWLVRDRFGVKPLYYYPTAGGVLFASEPKAIFANPEADPVLDASGIAELFALTTAPTPGHGLYKGLRQVRPGQALRFDRNGVRELVYWALRAERHEEGAEDSAERAGQLLREAVAEQ</sequence>
<name>A0A367M310_PSEAI</name>
<dbReference type="InterPro" id="IPR017932">
    <property type="entry name" value="GATase_2_dom"/>
</dbReference>
<evidence type="ECO:0000256" key="1">
    <source>
        <dbReference type="ARBA" id="ARBA00005187"/>
    </source>
</evidence>
<dbReference type="SUPFAM" id="SSF56235">
    <property type="entry name" value="N-terminal nucleophile aminohydrolases (Ntn hydrolases)"/>
    <property type="match status" value="1"/>
</dbReference>
<dbReference type="EMBL" id="QORE01001183">
    <property type="protein sequence ID" value="RCI71885.1"/>
    <property type="molecule type" value="Genomic_DNA"/>
</dbReference>